<evidence type="ECO:0000313" key="3">
    <source>
        <dbReference type="Proteomes" id="UP000324832"/>
    </source>
</evidence>
<evidence type="ECO:0000256" key="1">
    <source>
        <dbReference type="SAM" id="MobiDB-lite"/>
    </source>
</evidence>
<name>A0A5E4QWJ3_9NEOP</name>
<proteinExistence type="predicted"/>
<keyword evidence="3" id="KW-1185">Reference proteome</keyword>
<organism evidence="2 3">
    <name type="scientific">Leptidea sinapis</name>
    <dbReference type="NCBI Taxonomy" id="189913"/>
    <lineage>
        <taxon>Eukaryota</taxon>
        <taxon>Metazoa</taxon>
        <taxon>Ecdysozoa</taxon>
        <taxon>Arthropoda</taxon>
        <taxon>Hexapoda</taxon>
        <taxon>Insecta</taxon>
        <taxon>Pterygota</taxon>
        <taxon>Neoptera</taxon>
        <taxon>Endopterygota</taxon>
        <taxon>Lepidoptera</taxon>
        <taxon>Glossata</taxon>
        <taxon>Ditrysia</taxon>
        <taxon>Papilionoidea</taxon>
        <taxon>Pieridae</taxon>
        <taxon>Dismorphiinae</taxon>
        <taxon>Leptidea</taxon>
    </lineage>
</organism>
<gene>
    <name evidence="2" type="ORF">LSINAPIS_LOCUS12300</name>
</gene>
<reference evidence="2 3" key="1">
    <citation type="submission" date="2017-07" db="EMBL/GenBank/DDBJ databases">
        <authorList>
            <person name="Talla V."/>
            <person name="Backstrom N."/>
        </authorList>
    </citation>
    <scope>NUCLEOTIDE SEQUENCE [LARGE SCALE GENOMIC DNA]</scope>
</reference>
<dbReference type="Proteomes" id="UP000324832">
    <property type="component" value="Unassembled WGS sequence"/>
</dbReference>
<dbReference type="EMBL" id="FZQP02005667">
    <property type="protein sequence ID" value="VVD01994.1"/>
    <property type="molecule type" value="Genomic_DNA"/>
</dbReference>
<accession>A0A5E4QWJ3</accession>
<dbReference type="AlphaFoldDB" id="A0A5E4QWJ3"/>
<feature type="region of interest" description="Disordered" evidence="1">
    <location>
        <begin position="51"/>
        <end position="71"/>
    </location>
</feature>
<evidence type="ECO:0000313" key="2">
    <source>
        <dbReference type="EMBL" id="VVD01994.1"/>
    </source>
</evidence>
<sequence length="71" mass="7238">SPVSSAVTSSIVHLQLTGLPTTKSSSIPNAKFGQMRSKLTAHLSLSVCQGIAPGEPTRSRVGKIGGPKGKP</sequence>
<feature type="non-terminal residue" evidence="2">
    <location>
        <position position="1"/>
    </location>
</feature>
<protein>
    <submittedName>
        <fullName evidence="2">Uncharacterized protein</fullName>
    </submittedName>
</protein>